<keyword evidence="3" id="KW-0832">Ubl conjugation</keyword>
<comment type="caution">
    <text evidence="7">The sequence shown here is derived from an EMBL/GenBank/DDBJ whole genome shotgun (WGS) entry which is preliminary data.</text>
</comment>
<dbReference type="Proteomes" id="UP001140949">
    <property type="component" value="Unassembled WGS sequence"/>
</dbReference>
<dbReference type="Pfam" id="PF06200">
    <property type="entry name" value="tify"/>
    <property type="match status" value="1"/>
</dbReference>
<gene>
    <name evidence="7" type="ORF">M6B38_415095</name>
</gene>
<keyword evidence="4" id="KW-0539">Nucleus</keyword>
<feature type="region of interest" description="Disordered" evidence="5">
    <location>
        <begin position="195"/>
        <end position="231"/>
    </location>
</feature>
<reference evidence="7" key="2">
    <citation type="submission" date="2023-04" db="EMBL/GenBank/DDBJ databases">
        <authorList>
            <person name="Bruccoleri R.E."/>
            <person name="Oakeley E.J."/>
            <person name="Faust A.-M."/>
            <person name="Dessus-Babus S."/>
            <person name="Altorfer M."/>
            <person name="Burckhardt D."/>
            <person name="Oertli M."/>
            <person name="Naumann U."/>
            <person name="Petersen F."/>
            <person name="Wong J."/>
        </authorList>
    </citation>
    <scope>NUCLEOTIDE SEQUENCE</scope>
    <source>
        <strain evidence="7">GSM-AAB239-AS_SAM_17_03QT</strain>
        <tissue evidence="7">Leaf</tissue>
    </source>
</reference>
<dbReference type="SMART" id="SM00979">
    <property type="entry name" value="TIFY"/>
    <property type="match status" value="1"/>
</dbReference>
<name>A0AAX6FJP0_IRIPA</name>
<dbReference type="GO" id="GO:2000022">
    <property type="term" value="P:regulation of jasmonic acid mediated signaling pathway"/>
    <property type="evidence" value="ECO:0007669"/>
    <property type="project" value="UniProtKB-UniRule"/>
</dbReference>
<evidence type="ECO:0000259" key="6">
    <source>
        <dbReference type="PROSITE" id="PS51320"/>
    </source>
</evidence>
<dbReference type="GO" id="GO:0005634">
    <property type="term" value="C:nucleus"/>
    <property type="evidence" value="ECO:0007669"/>
    <property type="project" value="UniProtKB-SubCell"/>
</dbReference>
<evidence type="ECO:0000256" key="2">
    <source>
        <dbReference type="ARBA" id="ARBA00022819"/>
    </source>
</evidence>
<dbReference type="InterPro" id="IPR040390">
    <property type="entry name" value="TIFY/JAZ"/>
</dbReference>
<dbReference type="InterPro" id="IPR010399">
    <property type="entry name" value="Tify_dom"/>
</dbReference>
<protein>
    <recommendedName>
        <fullName evidence="4">Protein TIFY</fullName>
    </recommendedName>
    <alternativeName>
        <fullName evidence="4">Jasmonate ZIM domain-containing protein</fullName>
    </alternativeName>
</protein>
<accession>A0AAX6FJP0</accession>
<comment type="similarity">
    <text evidence="1 4">Belongs to the TIFY/JAZ family.</text>
</comment>
<dbReference type="Pfam" id="PF09425">
    <property type="entry name" value="Jas_motif"/>
    <property type="match status" value="1"/>
</dbReference>
<evidence type="ECO:0000256" key="3">
    <source>
        <dbReference type="ARBA" id="ARBA00022843"/>
    </source>
</evidence>
<keyword evidence="8" id="KW-1185">Reference proteome</keyword>
<proteinExistence type="inferred from homology"/>
<keyword evidence="2 4" id="KW-1184">Jasmonic acid signaling pathway</keyword>
<dbReference type="EMBL" id="JANAVB010028196">
    <property type="protein sequence ID" value="KAJ6816647.1"/>
    <property type="molecule type" value="Genomic_DNA"/>
</dbReference>
<sequence>MLLESRASIKITIQRGGRKEKRNLISHRPISVSISKSMANTATKTSTFAVTCGLLSQYVKEKGARSLGDLGFSSPLAGKSDTYRTPTTMSLLPGMEVSGDIPAETKHGVSGAMELFPQRAGLGLNGPAGLTREPEKAQLTIFYGGKVLVFDNFPSDKASDLMQLARKKSCTANNIGVAPPTAAAAAAVMTEAKNVTSNQSSSTTPVSAPTNSLPIVKTEPQKAARGTVSNVPMARKASLHRFLEKRNDRINAKAPYQVKDCPSKDSPVDSAKAAGSQPWLGLKTKPET</sequence>
<feature type="domain" description="Tify" evidence="6">
    <location>
        <begin position="132"/>
        <end position="167"/>
    </location>
</feature>
<organism evidence="7 8">
    <name type="scientific">Iris pallida</name>
    <name type="common">Sweet iris</name>
    <dbReference type="NCBI Taxonomy" id="29817"/>
    <lineage>
        <taxon>Eukaryota</taxon>
        <taxon>Viridiplantae</taxon>
        <taxon>Streptophyta</taxon>
        <taxon>Embryophyta</taxon>
        <taxon>Tracheophyta</taxon>
        <taxon>Spermatophyta</taxon>
        <taxon>Magnoliopsida</taxon>
        <taxon>Liliopsida</taxon>
        <taxon>Asparagales</taxon>
        <taxon>Iridaceae</taxon>
        <taxon>Iridoideae</taxon>
        <taxon>Irideae</taxon>
        <taxon>Iris</taxon>
    </lineage>
</organism>
<evidence type="ECO:0000256" key="4">
    <source>
        <dbReference type="RuleBase" id="RU369065"/>
    </source>
</evidence>
<reference evidence="7" key="1">
    <citation type="journal article" date="2023" name="GigaByte">
        <title>Genome assembly of the bearded iris, Iris pallida Lam.</title>
        <authorList>
            <person name="Bruccoleri R.E."/>
            <person name="Oakeley E.J."/>
            <person name="Faust A.M.E."/>
            <person name="Altorfer M."/>
            <person name="Dessus-Babus S."/>
            <person name="Burckhardt D."/>
            <person name="Oertli M."/>
            <person name="Naumann U."/>
            <person name="Petersen F."/>
            <person name="Wong J."/>
        </authorList>
    </citation>
    <scope>NUCLEOTIDE SEQUENCE</scope>
    <source>
        <strain evidence="7">GSM-AAB239-AS_SAM_17_03QT</strain>
    </source>
</reference>
<feature type="compositionally biased region" description="Polar residues" evidence="5">
    <location>
        <begin position="195"/>
        <end position="213"/>
    </location>
</feature>
<dbReference type="AlphaFoldDB" id="A0AAX6FJP0"/>
<comment type="function">
    <text evidence="4">Repressor of jasmonate responses.</text>
</comment>
<dbReference type="GO" id="GO:0009611">
    <property type="term" value="P:response to wounding"/>
    <property type="evidence" value="ECO:0007669"/>
    <property type="project" value="UniProtKB-UniRule"/>
</dbReference>
<comment type="domain">
    <text evidence="4">The jas domain is required for interaction with COI1.</text>
</comment>
<dbReference type="GO" id="GO:0031347">
    <property type="term" value="P:regulation of defense response"/>
    <property type="evidence" value="ECO:0007669"/>
    <property type="project" value="UniProtKB-UniRule"/>
</dbReference>
<dbReference type="PROSITE" id="PS51320">
    <property type="entry name" value="TIFY"/>
    <property type="match status" value="1"/>
</dbReference>
<evidence type="ECO:0000313" key="7">
    <source>
        <dbReference type="EMBL" id="KAJ6816647.1"/>
    </source>
</evidence>
<feature type="region of interest" description="Disordered" evidence="5">
    <location>
        <begin position="244"/>
        <end position="288"/>
    </location>
</feature>
<comment type="subcellular location">
    <subcellularLocation>
        <location evidence="4">Nucleus</location>
    </subcellularLocation>
</comment>
<dbReference type="PANTHER" id="PTHR33077:SF140">
    <property type="entry name" value="PROTEIN TIFY 10B"/>
    <property type="match status" value="1"/>
</dbReference>
<evidence type="ECO:0000256" key="1">
    <source>
        <dbReference type="ARBA" id="ARBA00008614"/>
    </source>
</evidence>
<evidence type="ECO:0000256" key="5">
    <source>
        <dbReference type="SAM" id="MobiDB-lite"/>
    </source>
</evidence>
<dbReference type="PANTHER" id="PTHR33077">
    <property type="entry name" value="PROTEIN TIFY 4A-RELATED-RELATED"/>
    <property type="match status" value="1"/>
</dbReference>
<dbReference type="InterPro" id="IPR018467">
    <property type="entry name" value="CCT_CS"/>
</dbReference>
<evidence type="ECO:0000313" key="8">
    <source>
        <dbReference type="Proteomes" id="UP001140949"/>
    </source>
</evidence>